<feature type="active site" description="Charge relay system" evidence="6">
    <location>
        <position position="237"/>
    </location>
</feature>
<dbReference type="InterPro" id="IPR042229">
    <property type="entry name" value="Listeria/Bacterioides_rpt_sf"/>
</dbReference>
<dbReference type="Proteomes" id="UP000585050">
    <property type="component" value="Unassembled WGS sequence"/>
</dbReference>
<dbReference type="PANTHER" id="PTHR43399:SF4">
    <property type="entry name" value="CELL WALL-ASSOCIATED PROTEASE"/>
    <property type="match status" value="1"/>
</dbReference>
<evidence type="ECO:0000313" key="10">
    <source>
        <dbReference type="EMBL" id="NLR94315.1"/>
    </source>
</evidence>
<comment type="similarity">
    <text evidence="2 6">Belongs to the peptidase S8 family.</text>
</comment>
<evidence type="ECO:0000256" key="7">
    <source>
        <dbReference type="SAM" id="SignalP"/>
    </source>
</evidence>
<dbReference type="GO" id="GO:0004252">
    <property type="term" value="F:serine-type endopeptidase activity"/>
    <property type="evidence" value="ECO:0007669"/>
    <property type="project" value="UniProtKB-UniRule"/>
</dbReference>
<dbReference type="InterPro" id="IPR000209">
    <property type="entry name" value="Peptidase_S8/S53_dom"/>
</dbReference>
<dbReference type="InterPro" id="IPR013378">
    <property type="entry name" value="InlB-like_B-rpt"/>
</dbReference>
<dbReference type="GO" id="GO:0006508">
    <property type="term" value="P:proteolysis"/>
    <property type="evidence" value="ECO:0007669"/>
    <property type="project" value="UniProtKB-KW"/>
</dbReference>
<evidence type="ECO:0000256" key="3">
    <source>
        <dbReference type="ARBA" id="ARBA00022670"/>
    </source>
</evidence>
<dbReference type="InterPro" id="IPR015500">
    <property type="entry name" value="Peptidase_S8_subtilisin-rel"/>
</dbReference>
<feature type="domain" description="Secretion system C-terminal sorting" evidence="9">
    <location>
        <begin position="1148"/>
        <end position="1210"/>
    </location>
</feature>
<feature type="active site" description="Charge relay system" evidence="6">
    <location>
        <position position="175"/>
    </location>
</feature>
<proteinExistence type="inferred from homology"/>
<dbReference type="InterPro" id="IPR036852">
    <property type="entry name" value="Peptidase_S8/S53_dom_sf"/>
</dbReference>
<dbReference type="Pfam" id="PF00082">
    <property type="entry name" value="Peptidase_S8"/>
    <property type="match status" value="1"/>
</dbReference>
<dbReference type="PRINTS" id="PR00723">
    <property type="entry name" value="SUBTILISIN"/>
</dbReference>
<comment type="caution">
    <text evidence="10">The sequence shown here is derived from an EMBL/GenBank/DDBJ whole genome shotgun (WGS) entry which is preliminary data.</text>
</comment>
<reference evidence="10 11" key="1">
    <citation type="submission" date="2020-04" db="EMBL/GenBank/DDBJ databases">
        <title>Flammeovirga sp. SR4, a novel species isolated from seawater.</title>
        <authorList>
            <person name="Wang X."/>
        </authorList>
    </citation>
    <scope>NUCLEOTIDE SEQUENCE [LARGE SCALE GENOMIC DNA]</scope>
    <source>
        <strain evidence="10 11">SR4</strain>
    </source>
</reference>
<feature type="signal peptide" evidence="7">
    <location>
        <begin position="1"/>
        <end position="21"/>
    </location>
</feature>
<evidence type="ECO:0000259" key="8">
    <source>
        <dbReference type="Pfam" id="PF00082"/>
    </source>
</evidence>
<name>A0A7X8SQ72_9BACT</name>
<evidence type="ECO:0000259" key="9">
    <source>
        <dbReference type="Pfam" id="PF18962"/>
    </source>
</evidence>
<keyword evidence="4 6" id="KW-0378">Hydrolase</keyword>
<sequence length="1212" mass="134117">MKILNAFFTILLLLFALNCTAQYATNVKAKTDKEKVTLIAKLKKTTEAEVVQNSVVLSNPIQHGNQRTFKGKLLRHKASVQGKKAELVVLEFDNDENIQDKIMDLYASGLYEFIEEDQQGEILGEVIPNDPGYSNQWSLSNDGSINNSVAGIDINMPEAWSVTKGSGTITVATLDTGLKLDHPEFDGRLWVNEDEIPYNGIDDDNNGFIDDIYGYNMINVGHQGDAGDADPTDDHRHGTHVTSIIGANGNNSNMMAGVDWNCKLMTLKVLNSSGSGWYSDWIQAIYYAVDNGADVINMSLGGTGYSAAMQDAVDYAVENNVIIVASMGNSNNSTTSYPAGLNNVVSVGALSYDGTRASPFLWGGGSSYGNHIDISAPGNGIVGLSHTSNTSYVTMSGTSQAAPIIAGIIALMKGLGDPDFSLSKALYYLEKNAVDEIGRSNEDREGHDAFHGAGMADAYATLLDYYNDINSASSCETATTLDNTGSFTINHIESNGDAWYQYTATQDGLLRVSTCGLNNQLAVETAFEVYKNSCDALVNTTEQNCSSTKSEVFIEAETNDTFYIKFINVENNYDEYTALVDELDFTEGYSCDQPIVGIEGENAVDFSASEAQWYSYTFTKYGEVTVSSCDNNVDTDLNLYTSCEATPENYDDTCGSASTFTHSGEPGDVIFFQWANTYGGGNHNFDISFEEIITCDQFEITALTSAGIYTADNTQDTDYFSYTAERSGELFISTAGHAEGIDTYIVLDNDCDPNDGAINSSDNDMGLQSIITTTVTEGETYYLRFLNDNNTESYNFEIGFTDDAGLSCESLAELTLDTQELIVSNNAKFYEFTIPSDGELTIISDTDTYIDVYSENNCDTNEYGDLGFYDPESSSSDQVELNIDGLTEGQKVYVVITADTDYKFNIEATFDSDYSYISVSLPFATTLTIDGSINEVLEQNTSFELQVLKGSSITITPSQDDMPEGHQFTFEQKTYNNLQYDYTLAFRTEEIFYQVVLYDEMTFNKSTYYTVSNPLEINETTIEGYTFDGWYTDADFTTSFDIDNHQLGDLSLYAKWSLTEYLITYHNGYDHDNPNSFTFQEEIYFEDAERDDYTFMGWYSDEQLLTPIESIATGTTENINVYAKWEEATSDDNDIISSIAPTEQIAFYPNPSNQFISFTNSIDHLVIYNMSGQQVCEFSRGNTFDISQLQVGLYMVYVYVDDQPSIVKLIKQ</sequence>
<dbReference type="InterPro" id="IPR026444">
    <property type="entry name" value="Secre_tail"/>
</dbReference>
<dbReference type="PROSITE" id="PS00137">
    <property type="entry name" value="SUBTILASE_HIS"/>
    <property type="match status" value="1"/>
</dbReference>
<dbReference type="Gene3D" id="2.60.40.4270">
    <property type="entry name" value="Listeria-Bacteroides repeat domain"/>
    <property type="match status" value="2"/>
</dbReference>
<evidence type="ECO:0000256" key="2">
    <source>
        <dbReference type="ARBA" id="ARBA00011073"/>
    </source>
</evidence>
<keyword evidence="7" id="KW-0732">Signal</keyword>
<dbReference type="PROSITE" id="PS00138">
    <property type="entry name" value="SUBTILASE_SER"/>
    <property type="match status" value="1"/>
</dbReference>
<protein>
    <submittedName>
        <fullName evidence="10">S8 family serine peptidase</fullName>
    </submittedName>
</protein>
<dbReference type="InterPro" id="IPR051048">
    <property type="entry name" value="Peptidase_S8/S53_subtilisin"/>
</dbReference>
<feature type="chain" id="PRO_5031542033" evidence="7">
    <location>
        <begin position="22"/>
        <end position="1212"/>
    </location>
</feature>
<dbReference type="RefSeq" id="WP_168885027.1">
    <property type="nucleotide sequence ID" value="NZ_JABAIL010000011.1"/>
</dbReference>
<gene>
    <name evidence="10" type="ORF">HGP29_24135</name>
</gene>
<evidence type="ECO:0000313" key="11">
    <source>
        <dbReference type="Proteomes" id="UP000585050"/>
    </source>
</evidence>
<evidence type="ECO:0000256" key="4">
    <source>
        <dbReference type="ARBA" id="ARBA00022801"/>
    </source>
</evidence>
<dbReference type="NCBIfam" id="TIGR04183">
    <property type="entry name" value="Por_Secre_tail"/>
    <property type="match status" value="1"/>
</dbReference>
<keyword evidence="11" id="KW-1185">Reference proteome</keyword>
<dbReference type="InterPro" id="IPR023828">
    <property type="entry name" value="Peptidase_S8_Ser-AS"/>
</dbReference>
<keyword evidence="5 6" id="KW-0720">Serine protease</keyword>
<dbReference type="EMBL" id="JABAIL010000011">
    <property type="protein sequence ID" value="NLR94315.1"/>
    <property type="molecule type" value="Genomic_DNA"/>
</dbReference>
<dbReference type="InterPro" id="IPR034204">
    <property type="entry name" value="PfSUB1-like_cat_dom"/>
</dbReference>
<dbReference type="Gene3D" id="2.60.120.380">
    <property type="match status" value="1"/>
</dbReference>
<dbReference type="SUPFAM" id="SSF52743">
    <property type="entry name" value="Subtilisin-like"/>
    <property type="match status" value="1"/>
</dbReference>
<dbReference type="NCBIfam" id="TIGR02543">
    <property type="entry name" value="List_Bact_rpt"/>
    <property type="match status" value="2"/>
</dbReference>
<evidence type="ECO:0000256" key="1">
    <source>
        <dbReference type="ARBA" id="ARBA00004196"/>
    </source>
</evidence>
<evidence type="ECO:0000256" key="6">
    <source>
        <dbReference type="PROSITE-ProRule" id="PRU01240"/>
    </source>
</evidence>
<dbReference type="PROSITE" id="PS51892">
    <property type="entry name" value="SUBTILASE"/>
    <property type="match status" value="1"/>
</dbReference>
<dbReference type="InterPro" id="IPR022398">
    <property type="entry name" value="Peptidase_S8_His-AS"/>
</dbReference>
<dbReference type="Pfam" id="PF18962">
    <property type="entry name" value="Por_Secre_tail"/>
    <property type="match status" value="1"/>
</dbReference>
<keyword evidence="3 6" id="KW-0645">Protease</keyword>
<comment type="subcellular location">
    <subcellularLocation>
        <location evidence="1">Cell envelope</location>
    </subcellularLocation>
</comment>
<dbReference type="CDD" id="cd07473">
    <property type="entry name" value="Peptidases_S8_Subtilisin_like"/>
    <property type="match status" value="1"/>
</dbReference>
<feature type="domain" description="Peptidase S8/S53" evidence="8">
    <location>
        <begin position="168"/>
        <end position="434"/>
    </location>
</feature>
<dbReference type="Gene3D" id="3.40.50.200">
    <property type="entry name" value="Peptidase S8/S53 domain"/>
    <property type="match status" value="1"/>
</dbReference>
<dbReference type="GO" id="GO:0030313">
    <property type="term" value="C:cell envelope"/>
    <property type="evidence" value="ECO:0007669"/>
    <property type="project" value="UniProtKB-SubCell"/>
</dbReference>
<dbReference type="Pfam" id="PF09479">
    <property type="entry name" value="Flg_new"/>
    <property type="match status" value="2"/>
</dbReference>
<evidence type="ECO:0000256" key="5">
    <source>
        <dbReference type="ARBA" id="ARBA00022825"/>
    </source>
</evidence>
<dbReference type="PANTHER" id="PTHR43399">
    <property type="entry name" value="SUBTILISIN-RELATED"/>
    <property type="match status" value="1"/>
</dbReference>
<organism evidence="10 11">
    <name type="scientific">Flammeovirga agarivorans</name>
    <dbReference type="NCBI Taxonomy" id="2726742"/>
    <lineage>
        <taxon>Bacteria</taxon>
        <taxon>Pseudomonadati</taxon>
        <taxon>Bacteroidota</taxon>
        <taxon>Cytophagia</taxon>
        <taxon>Cytophagales</taxon>
        <taxon>Flammeovirgaceae</taxon>
        <taxon>Flammeovirga</taxon>
    </lineage>
</organism>
<dbReference type="AlphaFoldDB" id="A0A7X8SQ72"/>
<accession>A0A7X8SQ72</accession>
<feature type="active site" description="Charge relay system" evidence="6">
    <location>
        <position position="399"/>
    </location>
</feature>